<feature type="domain" description="Carbohydrate kinase FGGY N-terminal" evidence="2">
    <location>
        <begin position="1"/>
        <end position="49"/>
    </location>
</feature>
<reference evidence="3 4" key="1">
    <citation type="submission" date="2017-02" db="EMBL/GenBank/DDBJ databases">
        <authorList>
            <person name="Dridi B."/>
        </authorList>
    </citation>
    <scope>NUCLEOTIDE SEQUENCE [LARGE SCALE GENOMIC DNA]</scope>
    <source>
        <strain evidence="3 4">JB380</strain>
    </source>
</reference>
<evidence type="ECO:0000259" key="2">
    <source>
        <dbReference type="Pfam" id="PF00370"/>
    </source>
</evidence>
<dbReference type="AlphaFoldDB" id="A0A1R4HNA6"/>
<evidence type="ECO:0000256" key="1">
    <source>
        <dbReference type="SAM" id="MobiDB-lite"/>
    </source>
</evidence>
<name>A0A1R4HNA6_9GAMM</name>
<dbReference type="EMBL" id="FUKM01000003">
    <property type="protein sequence ID" value="SJN09021.1"/>
    <property type="molecule type" value="Genomic_DNA"/>
</dbReference>
<organism evidence="3 4">
    <name type="scientific">Halomonas citrativorans</name>
    <dbReference type="NCBI Taxonomy" id="2742612"/>
    <lineage>
        <taxon>Bacteria</taxon>
        <taxon>Pseudomonadati</taxon>
        <taxon>Pseudomonadota</taxon>
        <taxon>Gammaproteobacteria</taxon>
        <taxon>Oceanospirillales</taxon>
        <taxon>Halomonadaceae</taxon>
        <taxon>Halomonas</taxon>
    </lineage>
</organism>
<proteinExistence type="predicted"/>
<protein>
    <submittedName>
        <fullName evidence="3">Xylulose kinase</fullName>
        <ecNumber evidence="3">2.7.1.17</ecNumber>
    </submittedName>
</protein>
<evidence type="ECO:0000313" key="3">
    <source>
        <dbReference type="EMBL" id="SJN09021.1"/>
    </source>
</evidence>
<dbReference type="InterPro" id="IPR043129">
    <property type="entry name" value="ATPase_NBD"/>
</dbReference>
<dbReference type="SUPFAM" id="SSF53067">
    <property type="entry name" value="Actin-like ATPase domain"/>
    <property type="match status" value="1"/>
</dbReference>
<keyword evidence="3" id="KW-0418">Kinase</keyword>
<dbReference type="Proteomes" id="UP000196331">
    <property type="component" value="Unassembled WGS sequence"/>
</dbReference>
<keyword evidence="3" id="KW-0808">Transferase</keyword>
<feature type="region of interest" description="Disordered" evidence="1">
    <location>
        <begin position="27"/>
        <end position="59"/>
    </location>
</feature>
<comment type="caution">
    <text evidence="3">The sequence shown here is derived from an EMBL/GenBank/DDBJ whole genome shotgun (WGS) entry which is preliminary data.</text>
</comment>
<dbReference type="Pfam" id="PF00370">
    <property type="entry name" value="FGGY_N"/>
    <property type="match status" value="1"/>
</dbReference>
<dbReference type="InterPro" id="IPR018484">
    <property type="entry name" value="FGGY_N"/>
</dbReference>
<evidence type="ECO:0000313" key="4">
    <source>
        <dbReference type="Proteomes" id="UP000196331"/>
    </source>
</evidence>
<dbReference type="Gene3D" id="3.30.420.40">
    <property type="match status" value="1"/>
</dbReference>
<accession>A0A1R4HNA6</accession>
<gene>
    <name evidence="3" type="ORF">CZ787_00535</name>
</gene>
<dbReference type="GO" id="GO:0004856">
    <property type="term" value="F:D-xylulokinase activity"/>
    <property type="evidence" value="ECO:0007669"/>
    <property type="project" value="UniProtKB-EC"/>
</dbReference>
<dbReference type="EC" id="2.7.1.17" evidence="3"/>
<sequence>MYIGVDCGTQSTKVVVVDVDAGRILGEASRPHALSEGTHARREQDPTGWRPSAAPLLAP</sequence>